<dbReference type="AlphaFoldDB" id="A0A3Q0FDU5"/>
<dbReference type="InterPro" id="IPR004252">
    <property type="entry name" value="Probable_transposase_24"/>
</dbReference>
<gene>
    <name evidence="2 3" type="primary">LOC106773017</name>
</gene>
<evidence type="ECO:0000313" key="3">
    <source>
        <dbReference type="RefSeq" id="XP_022641821.1"/>
    </source>
</evidence>
<sequence length="323" mass="37182">MFYPSKTASKAITATIKQQFDKPWLTWRQIPNTDKGVFFESFKKKVSWKIEDEGKVKRNFHFKASHRLAKMFKKARKEGKKPNWMGDNVWNGLLEKWNMPLYRQKSDMAKKNRTSEKGGNLHIGGSISVNDHAIHLSQDLGRSVHVDEICQQTHIHCSTKEFIDERSRRTHEEFQTRFSRVISETASVVASTSSPLDPAEEERLRNRCRLEAASGRYKGRVYDIGNVNIQDDCVNSYIRQTQASPIQQSNAEVLHNLKMQIASQEQQLRHMTSRWQGFIGAIIQFLPPPAVAVAQQFLQHQINEQKSVPQNDVQAQDQPADQP</sequence>
<dbReference type="Proteomes" id="UP000087766">
    <property type="component" value="Chromosome 9"/>
</dbReference>
<protein>
    <submittedName>
        <fullName evidence="2 3">Uncharacterized protein LOC106773017</fullName>
    </submittedName>
</protein>
<dbReference type="GeneID" id="106773017"/>
<dbReference type="RefSeq" id="XP_022641820.1">
    <property type="nucleotide sequence ID" value="XM_022786099.1"/>
</dbReference>
<name>A0A3Q0FDU5_VIGRR</name>
<accession>A0A3Q0FDU5</accession>
<proteinExistence type="predicted"/>
<evidence type="ECO:0000313" key="2">
    <source>
        <dbReference type="RefSeq" id="XP_022641820.1"/>
    </source>
</evidence>
<organism evidence="1 3">
    <name type="scientific">Vigna radiata var. radiata</name>
    <name type="common">Mung bean</name>
    <name type="synonym">Phaseolus aureus</name>
    <dbReference type="NCBI Taxonomy" id="3916"/>
    <lineage>
        <taxon>Eukaryota</taxon>
        <taxon>Viridiplantae</taxon>
        <taxon>Streptophyta</taxon>
        <taxon>Embryophyta</taxon>
        <taxon>Tracheophyta</taxon>
        <taxon>Spermatophyta</taxon>
        <taxon>Magnoliopsida</taxon>
        <taxon>eudicotyledons</taxon>
        <taxon>Gunneridae</taxon>
        <taxon>Pentapetalae</taxon>
        <taxon>rosids</taxon>
        <taxon>fabids</taxon>
        <taxon>Fabales</taxon>
        <taxon>Fabaceae</taxon>
        <taxon>Papilionoideae</taxon>
        <taxon>50 kb inversion clade</taxon>
        <taxon>NPAAA clade</taxon>
        <taxon>indigoferoid/millettioid clade</taxon>
        <taxon>Phaseoleae</taxon>
        <taxon>Vigna</taxon>
    </lineage>
</organism>
<reference evidence="1" key="1">
    <citation type="journal article" date="2014" name="Nat. Commun.">
        <title>Genome sequence of mungbean and insights into evolution within Vigna species.</title>
        <authorList>
            <person name="Kang Y.J."/>
            <person name="Kim S.K."/>
            <person name="Kim M.Y."/>
            <person name="Lestari P."/>
            <person name="Kim K.H."/>
            <person name="Ha B.K."/>
            <person name="Jun T.H."/>
            <person name="Hwang W.J."/>
            <person name="Lee T."/>
            <person name="Lee J."/>
            <person name="Shim S."/>
            <person name="Yoon M.Y."/>
            <person name="Jang Y.E."/>
            <person name="Han K.S."/>
            <person name="Taeprayoon P."/>
            <person name="Yoon N."/>
            <person name="Somta P."/>
            <person name="Tanya P."/>
            <person name="Kim K.S."/>
            <person name="Gwag J.G."/>
            <person name="Moon J.K."/>
            <person name="Lee Y.H."/>
            <person name="Park B.S."/>
            <person name="Bombarely A."/>
            <person name="Doyle J.J."/>
            <person name="Jackson S.A."/>
            <person name="Schafleitner R."/>
            <person name="Srinives P."/>
            <person name="Varshney R.K."/>
            <person name="Lee S.H."/>
        </authorList>
    </citation>
    <scope>NUCLEOTIDE SEQUENCE [LARGE SCALE GENOMIC DNA]</scope>
    <source>
        <strain evidence="1">cv. VC1973A</strain>
    </source>
</reference>
<reference evidence="2 3" key="2">
    <citation type="submission" date="2025-04" db="UniProtKB">
        <authorList>
            <consortium name="RefSeq"/>
        </authorList>
    </citation>
    <scope>IDENTIFICATION</scope>
    <source>
        <tissue evidence="2 3">Leaf</tissue>
    </source>
</reference>
<evidence type="ECO:0000313" key="1">
    <source>
        <dbReference type="Proteomes" id="UP000087766"/>
    </source>
</evidence>
<dbReference type="KEGG" id="vra:106773017"/>
<dbReference type="Pfam" id="PF03004">
    <property type="entry name" value="Transposase_24"/>
    <property type="match status" value="1"/>
</dbReference>
<dbReference type="RefSeq" id="XP_022641821.1">
    <property type="nucleotide sequence ID" value="XM_022786100.1"/>
</dbReference>
<keyword evidence="1" id="KW-1185">Reference proteome</keyword>
<dbReference type="OrthoDB" id="1434255at2759"/>